<dbReference type="GO" id="GO:0004853">
    <property type="term" value="F:uroporphyrinogen decarboxylase activity"/>
    <property type="evidence" value="ECO:0007669"/>
    <property type="project" value="InterPro"/>
</dbReference>
<organism evidence="2 3">
    <name type="scientific">Desulfacinum infernum DSM 9756</name>
    <dbReference type="NCBI Taxonomy" id="1121391"/>
    <lineage>
        <taxon>Bacteria</taxon>
        <taxon>Pseudomonadati</taxon>
        <taxon>Thermodesulfobacteriota</taxon>
        <taxon>Syntrophobacteria</taxon>
        <taxon>Syntrophobacterales</taxon>
        <taxon>Syntrophobacteraceae</taxon>
        <taxon>Desulfacinum</taxon>
    </lineage>
</organism>
<keyword evidence="3" id="KW-1185">Reference proteome</keyword>
<dbReference type="STRING" id="1121391.SAMN02745206_01126"/>
<evidence type="ECO:0000313" key="3">
    <source>
        <dbReference type="Proteomes" id="UP000184076"/>
    </source>
</evidence>
<evidence type="ECO:0000259" key="1">
    <source>
        <dbReference type="Pfam" id="PF01208"/>
    </source>
</evidence>
<dbReference type="GO" id="GO:0006779">
    <property type="term" value="P:porphyrin-containing compound biosynthetic process"/>
    <property type="evidence" value="ECO:0007669"/>
    <property type="project" value="InterPro"/>
</dbReference>
<protein>
    <submittedName>
        <fullName evidence="2">Uroporphyrinogen decarboxylase</fullName>
    </submittedName>
</protein>
<feature type="domain" description="Uroporphyrinogen decarboxylase (URO-D)" evidence="1">
    <location>
        <begin position="93"/>
        <end position="300"/>
    </location>
</feature>
<proteinExistence type="predicted"/>
<dbReference type="SUPFAM" id="SSF51726">
    <property type="entry name" value="UROD/MetE-like"/>
    <property type="match status" value="1"/>
</dbReference>
<dbReference type="RefSeq" id="WP_073037783.1">
    <property type="nucleotide sequence ID" value="NZ_FQVB01000009.1"/>
</dbReference>
<dbReference type="PANTHER" id="PTHR47099:SF1">
    <property type="entry name" value="METHYLCOBAMIDE:COM METHYLTRANSFERASE MTBA"/>
    <property type="match status" value="1"/>
</dbReference>
<dbReference type="InterPro" id="IPR038071">
    <property type="entry name" value="UROD/MetE-like_sf"/>
</dbReference>
<reference evidence="3" key="1">
    <citation type="submission" date="2016-11" db="EMBL/GenBank/DDBJ databases">
        <authorList>
            <person name="Varghese N."/>
            <person name="Submissions S."/>
        </authorList>
    </citation>
    <scope>NUCLEOTIDE SEQUENCE [LARGE SCALE GENOMIC DNA]</scope>
    <source>
        <strain evidence="3">DSM 9756</strain>
    </source>
</reference>
<sequence>MTSRHRVERAVRCEPVDRLPVGELCIDEALADAFAPSLPPGFPRRRALLHHLGADLVCLPPPESPADPSGLGTRQVQTPWPDLPCWVRETDLFVFVTVNGPFGWGCRVLGWMPFLTAFERETETVREIFENSLEQALAQIRHAAEQGAHGLVLADDIAYGKGPFVSPARLRKSYFPWISRATSAARDAGLTVFFHSDGNLNLLMGDLADTGIHGLHCLDPRSDMDLAAVKKEYGDRLCLWGNLDPAWLTGEAAREEVERHVTALLESVPDRTGWIFGTTSGLFSGMDLDAVSWAYQVVRSLRP</sequence>
<dbReference type="AlphaFoldDB" id="A0A1M4XV31"/>
<gene>
    <name evidence="2" type="ORF">SAMN02745206_01126</name>
</gene>
<dbReference type="Gene3D" id="3.20.20.210">
    <property type="match status" value="1"/>
</dbReference>
<dbReference type="Pfam" id="PF01208">
    <property type="entry name" value="URO-D"/>
    <property type="match status" value="1"/>
</dbReference>
<dbReference type="EMBL" id="FQVB01000009">
    <property type="protein sequence ID" value="SHE97437.1"/>
    <property type="molecule type" value="Genomic_DNA"/>
</dbReference>
<dbReference type="InterPro" id="IPR052024">
    <property type="entry name" value="Methanogen_methyltrans"/>
</dbReference>
<dbReference type="Proteomes" id="UP000184076">
    <property type="component" value="Unassembled WGS sequence"/>
</dbReference>
<evidence type="ECO:0000313" key="2">
    <source>
        <dbReference type="EMBL" id="SHE97437.1"/>
    </source>
</evidence>
<name>A0A1M4XV31_9BACT</name>
<dbReference type="InterPro" id="IPR000257">
    <property type="entry name" value="Uroporphyrinogen_deCOase"/>
</dbReference>
<dbReference type="PANTHER" id="PTHR47099">
    <property type="entry name" value="METHYLCOBAMIDE:COM METHYLTRANSFERASE MTBA"/>
    <property type="match status" value="1"/>
</dbReference>
<accession>A0A1M4XV31</accession>